<comment type="catalytic activity">
    <reaction evidence="8">
        <text>adenosine + phosphate = alpha-D-ribose 1-phosphate + adenine</text>
        <dbReference type="Rhea" id="RHEA:27642"/>
        <dbReference type="ChEBI" id="CHEBI:16335"/>
        <dbReference type="ChEBI" id="CHEBI:16708"/>
        <dbReference type="ChEBI" id="CHEBI:43474"/>
        <dbReference type="ChEBI" id="CHEBI:57720"/>
        <dbReference type="EC" id="2.4.2.1"/>
    </reaction>
    <physiologicalReaction direction="left-to-right" evidence="8">
        <dbReference type="Rhea" id="RHEA:27643"/>
    </physiologicalReaction>
</comment>
<dbReference type="PANTHER" id="PTHR30616">
    <property type="entry name" value="UNCHARACTERIZED PROTEIN YFIH"/>
    <property type="match status" value="1"/>
</dbReference>
<dbReference type="AlphaFoldDB" id="A0A7V8FQZ2"/>
<keyword evidence="6" id="KW-0862">Zinc</keyword>
<dbReference type="InterPro" id="IPR038371">
    <property type="entry name" value="Cu_polyphenol_OxRdtase_sf"/>
</dbReference>
<keyword evidence="4" id="KW-0479">Metal-binding</keyword>
<feature type="region of interest" description="Disordered" evidence="11">
    <location>
        <begin position="1"/>
        <end position="22"/>
    </location>
</feature>
<keyword evidence="3" id="KW-0808">Transferase</keyword>
<evidence type="ECO:0000256" key="6">
    <source>
        <dbReference type="ARBA" id="ARBA00022833"/>
    </source>
</evidence>
<dbReference type="PANTHER" id="PTHR30616:SF2">
    <property type="entry name" value="PURINE NUCLEOSIDE PHOSPHORYLASE LACC1"/>
    <property type="match status" value="1"/>
</dbReference>
<dbReference type="SUPFAM" id="SSF64438">
    <property type="entry name" value="CNF1/YfiH-like putative cysteine hydrolases"/>
    <property type="match status" value="1"/>
</dbReference>
<keyword evidence="5" id="KW-0378">Hydrolase</keyword>
<evidence type="ECO:0000256" key="9">
    <source>
        <dbReference type="ARBA" id="ARBA00049893"/>
    </source>
</evidence>
<protein>
    <recommendedName>
        <fullName evidence="10">Purine nucleoside phosphorylase</fullName>
    </recommendedName>
</protein>
<dbReference type="EMBL" id="WNDQ01000009">
    <property type="protein sequence ID" value="KAF1022762.1"/>
    <property type="molecule type" value="Genomic_DNA"/>
</dbReference>
<dbReference type="Pfam" id="PF02578">
    <property type="entry name" value="Cu-oxidase_4"/>
    <property type="match status" value="1"/>
</dbReference>
<evidence type="ECO:0000256" key="7">
    <source>
        <dbReference type="ARBA" id="ARBA00047989"/>
    </source>
</evidence>
<dbReference type="Gene3D" id="3.60.140.10">
    <property type="entry name" value="CNF1/YfiH-like putative cysteine hydrolases"/>
    <property type="match status" value="1"/>
</dbReference>
<dbReference type="InterPro" id="IPR003730">
    <property type="entry name" value="Cu_polyphenol_OxRdtase"/>
</dbReference>
<dbReference type="GO" id="GO:0016787">
    <property type="term" value="F:hydrolase activity"/>
    <property type="evidence" value="ECO:0007669"/>
    <property type="project" value="UniProtKB-KW"/>
</dbReference>
<proteinExistence type="inferred from homology"/>
<dbReference type="GO" id="GO:0017061">
    <property type="term" value="F:S-methyl-5-thioadenosine phosphorylase activity"/>
    <property type="evidence" value="ECO:0007669"/>
    <property type="project" value="UniProtKB-EC"/>
</dbReference>
<evidence type="ECO:0000256" key="8">
    <source>
        <dbReference type="ARBA" id="ARBA00048968"/>
    </source>
</evidence>
<comment type="catalytic activity">
    <reaction evidence="7">
        <text>adenosine + H2O + H(+) = inosine + NH4(+)</text>
        <dbReference type="Rhea" id="RHEA:24408"/>
        <dbReference type="ChEBI" id="CHEBI:15377"/>
        <dbReference type="ChEBI" id="CHEBI:15378"/>
        <dbReference type="ChEBI" id="CHEBI:16335"/>
        <dbReference type="ChEBI" id="CHEBI:17596"/>
        <dbReference type="ChEBI" id="CHEBI:28938"/>
        <dbReference type="EC" id="3.5.4.4"/>
    </reaction>
    <physiologicalReaction direction="left-to-right" evidence="7">
        <dbReference type="Rhea" id="RHEA:24409"/>
    </physiologicalReaction>
</comment>
<sequence>MPLRSSSPAAFPSSPAPAAAAQGSGLADRDVLVPEWPVASRVKAVFTSRQGGVSAPPWGSLNLGTHVGDAPASVQANRARLSAYLAAHGAGRTVFLNQVHGSTVLQLRGQQADGDCADASITAEAGLACTVMLADCLPVLLATRDGRVVAAAHAGWRGLAGSQGNEEGAFGILEATVQAVRQRARDSDAHAAAEVVAWLGPCIGPGAFEVGGDVKAAFGRDAEVHFRPRESAGAPTGKFLADLPALARQRLARAGVTEVHGNDGSAAWCTVTQADRYFSHRRDAGRLGSTGRMAACIWIDGRPG</sequence>
<comment type="catalytic activity">
    <reaction evidence="1">
        <text>inosine + phosphate = alpha-D-ribose 1-phosphate + hypoxanthine</text>
        <dbReference type="Rhea" id="RHEA:27646"/>
        <dbReference type="ChEBI" id="CHEBI:17368"/>
        <dbReference type="ChEBI" id="CHEBI:17596"/>
        <dbReference type="ChEBI" id="CHEBI:43474"/>
        <dbReference type="ChEBI" id="CHEBI:57720"/>
        <dbReference type="EC" id="2.4.2.1"/>
    </reaction>
    <physiologicalReaction direction="left-to-right" evidence="1">
        <dbReference type="Rhea" id="RHEA:27647"/>
    </physiologicalReaction>
</comment>
<reference evidence="13" key="1">
    <citation type="journal article" date="2020" name="MBio">
        <title>Horizontal gene transfer to a defensive symbiont with a reduced genome amongst a multipartite beetle microbiome.</title>
        <authorList>
            <person name="Waterworth S.C."/>
            <person name="Florez L.V."/>
            <person name="Rees E.R."/>
            <person name="Hertweck C."/>
            <person name="Kaltenpoth M."/>
            <person name="Kwan J.C."/>
        </authorList>
    </citation>
    <scope>NUCLEOTIDE SEQUENCE [LARGE SCALE GENOMIC DNA]</scope>
</reference>
<feature type="compositionally biased region" description="Low complexity" evidence="11">
    <location>
        <begin position="1"/>
        <end position="21"/>
    </location>
</feature>
<accession>A0A7V8FQZ2</accession>
<evidence type="ECO:0000256" key="10">
    <source>
        <dbReference type="RuleBase" id="RU361274"/>
    </source>
</evidence>
<dbReference type="NCBIfam" id="TIGR00726">
    <property type="entry name" value="peptidoglycan editing factor PgeF"/>
    <property type="match status" value="1"/>
</dbReference>
<evidence type="ECO:0000256" key="2">
    <source>
        <dbReference type="ARBA" id="ARBA00007353"/>
    </source>
</evidence>
<comment type="similarity">
    <text evidence="2 10">Belongs to the purine nucleoside phosphorylase YfiH/LACC1 family.</text>
</comment>
<evidence type="ECO:0000256" key="1">
    <source>
        <dbReference type="ARBA" id="ARBA00000553"/>
    </source>
</evidence>
<evidence type="ECO:0000256" key="11">
    <source>
        <dbReference type="SAM" id="MobiDB-lite"/>
    </source>
</evidence>
<name>A0A7V8FQZ2_9BURK</name>
<evidence type="ECO:0000256" key="5">
    <source>
        <dbReference type="ARBA" id="ARBA00022801"/>
    </source>
</evidence>
<evidence type="ECO:0000313" key="13">
    <source>
        <dbReference type="Proteomes" id="UP000461670"/>
    </source>
</evidence>
<comment type="catalytic activity">
    <reaction evidence="9">
        <text>S-methyl-5'-thioadenosine + phosphate = 5-(methylsulfanyl)-alpha-D-ribose 1-phosphate + adenine</text>
        <dbReference type="Rhea" id="RHEA:11852"/>
        <dbReference type="ChEBI" id="CHEBI:16708"/>
        <dbReference type="ChEBI" id="CHEBI:17509"/>
        <dbReference type="ChEBI" id="CHEBI:43474"/>
        <dbReference type="ChEBI" id="CHEBI:58533"/>
        <dbReference type="EC" id="2.4.2.28"/>
    </reaction>
    <physiologicalReaction direction="left-to-right" evidence="9">
        <dbReference type="Rhea" id="RHEA:11853"/>
    </physiologicalReaction>
</comment>
<dbReference type="Proteomes" id="UP000461670">
    <property type="component" value="Unassembled WGS sequence"/>
</dbReference>
<gene>
    <name evidence="12" type="primary">yfiH</name>
    <name evidence="12" type="ORF">GAK30_00919</name>
</gene>
<evidence type="ECO:0000256" key="4">
    <source>
        <dbReference type="ARBA" id="ARBA00022723"/>
    </source>
</evidence>
<dbReference type="GO" id="GO:0005507">
    <property type="term" value="F:copper ion binding"/>
    <property type="evidence" value="ECO:0007669"/>
    <property type="project" value="TreeGrafter"/>
</dbReference>
<comment type="caution">
    <text evidence="12">The sequence shown here is derived from an EMBL/GenBank/DDBJ whole genome shotgun (WGS) entry which is preliminary data.</text>
</comment>
<evidence type="ECO:0000313" key="12">
    <source>
        <dbReference type="EMBL" id="KAF1022762.1"/>
    </source>
</evidence>
<organism evidence="12 13">
    <name type="scientific">Paracidovorax wautersii</name>
    <dbReference type="NCBI Taxonomy" id="1177982"/>
    <lineage>
        <taxon>Bacteria</taxon>
        <taxon>Pseudomonadati</taxon>
        <taxon>Pseudomonadota</taxon>
        <taxon>Betaproteobacteria</taxon>
        <taxon>Burkholderiales</taxon>
        <taxon>Comamonadaceae</taxon>
        <taxon>Paracidovorax</taxon>
    </lineage>
</organism>
<dbReference type="CDD" id="cd16833">
    <property type="entry name" value="YfiH"/>
    <property type="match status" value="1"/>
</dbReference>
<dbReference type="InterPro" id="IPR011324">
    <property type="entry name" value="Cytotoxic_necrot_fac-like_cat"/>
</dbReference>
<evidence type="ECO:0000256" key="3">
    <source>
        <dbReference type="ARBA" id="ARBA00022679"/>
    </source>
</evidence>